<dbReference type="Pfam" id="PF00528">
    <property type="entry name" value="BPD_transp_1"/>
    <property type="match status" value="1"/>
</dbReference>
<organism evidence="10 11">
    <name type="scientific">Pandoraea terrae</name>
    <dbReference type="NCBI Taxonomy" id="1537710"/>
    <lineage>
        <taxon>Bacteria</taxon>
        <taxon>Pseudomonadati</taxon>
        <taxon>Pseudomonadota</taxon>
        <taxon>Betaproteobacteria</taxon>
        <taxon>Burkholderiales</taxon>
        <taxon>Burkholderiaceae</taxon>
        <taxon>Pandoraea</taxon>
    </lineage>
</organism>
<feature type="transmembrane region" description="Helical" evidence="8">
    <location>
        <begin position="114"/>
        <end position="138"/>
    </location>
</feature>
<dbReference type="PROSITE" id="PS50928">
    <property type="entry name" value="ABC_TM1"/>
    <property type="match status" value="1"/>
</dbReference>
<dbReference type="GO" id="GO:0005886">
    <property type="term" value="C:plasma membrane"/>
    <property type="evidence" value="ECO:0007669"/>
    <property type="project" value="UniProtKB-SubCell"/>
</dbReference>
<dbReference type="SUPFAM" id="SSF161098">
    <property type="entry name" value="MetI-like"/>
    <property type="match status" value="1"/>
</dbReference>
<dbReference type="Proteomes" id="UP000414233">
    <property type="component" value="Unassembled WGS sequence"/>
</dbReference>
<keyword evidence="6 8" id="KW-1133">Transmembrane helix</keyword>
<feature type="transmembrane region" description="Helical" evidence="8">
    <location>
        <begin position="80"/>
        <end position="102"/>
    </location>
</feature>
<keyword evidence="11" id="KW-1185">Reference proteome</keyword>
<dbReference type="InterPro" id="IPR000515">
    <property type="entry name" value="MetI-like"/>
</dbReference>
<evidence type="ECO:0000256" key="6">
    <source>
        <dbReference type="ARBA" id="ARBA00022989"/>
    </source>
</evidence>
<keyword evidence="3" id="KW-1003">Cell membrane</keyword>
<dbReference type="CDD" id="cd06261">
    <property type="entry name" value="TM_PBP2"/>
    <property type="match status" value="1"/>
</dbReference>
<evidence type="ECO:0000256" key="7">
    <source>
        <dbReference type="ARBA" id="ARBA00023136"/>
    </source>
</evidence>
<evidence type="ECO:0000256" key="2">
    <source>
        <dbReference type="ARBA" id="ARBA00022448"/>
    </source>
</evidence>
<gene>
    <name evidence="10" type="ORF">PTE30175_02189</name>
</gene>
<feature type="domain" description="ABC transmembrane type-1" evidence="9">
    <location>
        <begin position="76"/>
        <end position="265"/>
    </location>
</feature>
<evidence type="ECO:0000313" key="10">
    <source>
        <dbReference type="EMBL" id="VVE03530.1"/>
    </source>
</evidence>
<dbReference type="AlphaFoldDB" id="A0A5E4UYC2"/>
<evidence type="ECO:0000256" key="3">
    <source>
        <dbReference type="ARBA" id="ARBA00022475"/>
    </source>
</evidence>
<evidence type="ECO:0000259" key="9">
    <source>
        <dbReference type="PROSITE" id="PS50928"/>
    </source>
</evidence>
<sequence>MGATVQIILKSLSARRAGYTTLYGFAVLVAFTLIAPLLVIIPMSFTGVQSFSFPPKGLSTQWYTNLFTNEAWYRGMIQSFGIGIVVTVLSLFLGTMAALALARMSNFMRATTSSLLLSPMIIPAVVSGVGTYAVFLKWHLTANYLGFILAHTALAIPFVVTTVGAALKGFNRTLEYAAASCGATPIETFFLVTMPIIRPGLASGALFAFMASFDEVVVASFLTGPDLKTLPVQMFTSVWVDSDPTLAAVSTVIITATSAAILLVMRSNRRRTAHV</sequence>
<proteinExistence type="inferred from homology"/>
<name>A0A5E4UYC2_9BURK</name>
<reference evidence="10 11" key="1">
    <citation type="submission" date="2019-08" db="EMBL/GenBank/DDBJ databases">
        <authorList>
            <person name="Peeters C."/>
        </authorList>
    </citation>
    <scope>NUCLEOTIDE SEQUENCE [LARGE SCALE GENOMIC DNA]</scope>
    <source>
        <strain evidence="10 11">LMG 30175</strain>
    </source>
</reference>
<keyword evidence="5 8" id="KW-0812">Transmembrane</keyword>
<dbReference type="EMBL" id="CABPRZ010000007">
    <property type="protein sequence ID" value="VVE03530.1"/>
    <property type="molecule type" value="Genomic_DNA"/>
</dbReference>
<dbReference type="OrthoDB" id="9815533at2"/>
<evidence type="ECO:0000256" key="8">
    <source>
        <dbReference type="RuleBase" id="RU363032"/>
    </source>
</evidence>
<evidence type="ECO:0000256" key="5">
    <source>
        <dbReference type="ARBA" id="ARBA00022692"/>
    </source>
</evidence>
<comment type="similarity">
    <text evidence="8">Belongs to the binding-protein-dependent transport system permease family.</text>
</comment>
<evidence type="ECO:0000313" key="11">
    <source>
        <dbReference type="Proteomes" id="UP000414233"/>
    </source>
</evidence>
<evidence type="ECO:0000256" key="1">
    <source>
        <dbReference type="ARBA" id="ARBA00004429"/>
    </source>
</evidence>
<protein>
    <submittedName>
        <fullName evidence="10">ABC transporter permease</fullName>
    </submittedName>
</protein>
<accession>A0A5E4UYC2</accession>
<keyword evidence="2 8" id="KW-0813">Transport</keyword>
<keyword evidence="4" id="KW-0997">Cell inner membrane</keyword>
<dbReference type="GO" id="GO:0055085">
    <property type="term" value="P:transmembrane transport"/>
    <property type="evidence" value="ECO:0007669"/>
    <property type="project" value="InterPro"/>
</dbReference>
<keyword evidence="7 8" id="KW-0472">Membrane</keyword>
<dbReference type="Gene3D" id="1.10.3720.10">
    <property type="entry name" value="MetI-like"/>
    <property type="match status" value="1"/>
</dbReference>
<feature type="transmembrane region" description="Helical" evidence="8">
    <location>
        <begin position="21"/>
        <end position="45"/>
    </location>
</feature>
<comment type="subcellular location">
    <subcellularLocation>
        <location evidence="1">Cell inner membrane</location>
        <topology evidence="1">Multi-pass membrane protein</topology>
    </subcellularLocation>
    <subcellularLocation>
        <location evidence="8">Cell membrane</location>
        <topology evidence="8">Multi-pass membrane protein</topology>
    </subcellularLocation>
</comment>
<feature type="transmembrane region" description="Helical" evidence="8">
    <location>
        <begin position="244"/>
        <end position="265"/>
    </location>
</feature>
<dbReference type="PANTHER" id="PTHR43357:SF4">
    <property type="entry name" value="INNER MEMBRANE ABC TRANSPORTER PERMEASE PROTEIN YDCV"/>
    <property type="match status" value="1"/>
</dbReference>
<feature type="transmembrane region" description="Helical" evidence="8">
    <location>
        <begin position="144"/>
        <end position="167"/>
    </location>
</feature>
<dbReference type="InterPro" id="IPR035906">
    <property type="entry name" value="MetI-like_sf"/>
</dbReference>
<dbReference type="PANTHER" id="PTHR43357">
    <property type="entry name" value="INNER MEMBRANE ABC TRANSPORTER PERMEASE PROTEIN YDCV"/>
    <property type="match status" value="1"/>
</dbReference>
<evidence type="ECO:0000256" key="4">
    <source>
        <dbReference type="ARBA" id="ARBA00022519"/>
    </source>
</evidence>